<dbReference type="EMBL" id="WLYK01000001">
    <property type="protein sequence ID" value="MTD13283.1"/>
    <property type="molecule type" value="Genomic_DNA"/>
</dbReference>
<dbReference type="Proteomes" id="UP000460221">
    <property type="component" value="Unassembled WGS sequence"/>
</dbReference>
<gene>
    <name evidence="1" type="ORF">GIS00_04885</name>
</gene>
<dbReference type="AlphaFoldDB" id="A0A7K1FJ42"/>
<dbReference type="RefSeq" id="WP_154767171.1">
    <property type="nucleotide sequence ID" value="NZ_WLYK01000001.1"/>
</dbReference>
<proteinExistence type="predicted"/>
<evidence type="ECO:0008006" key="3">
    <source>
        <dbReference type="Google" id="ProtNLM"/>
    </source>
</evidence>
<dbReference type="Gene3D" id="3.40.50.1010">
    <property type="entry name" value="5'-nuclease"/>
    <property type="match status" value="1"/>
</dbReference>
<evidence type="ECO:0000313" key="1">
    <source>
        <dbReference type="EMBL" id="MTD13283.1"/>
    </source>
</evidence>
<protein>
    <recommendedName>
        <fullName evidence="3">Type II toxin-antitoxin system VapC family toxin</fullName>
    </recommendedName>
</protein>
<reference evidence="1 2" key="1">
    <citation type="submission" date="2019-11" db="EMBL/GenBank/DDBJ databases">
        <authorList>
            <person name="Jiang L.-Q."/>
        </authorList>
    </citation>
    <scope>NUCLEOTIDE SEQUENCE [LARGE SCALE GENOMIC DNA]</scope>
    <source>
        <strain evidence="1 2">YIM 132087</strain>
    </source>
</reference>
<accession>A0A7K1FJ42</accession>
<evidence type="ECO:0000313" key="2">
    <source>
        <dbReference type="Proteomes" id="UP000460221"/>
    </source>
</evidence>
<name>A0A7K1FJ42_9ACTN</name>
<organism evidence="1 2">
    <name type="scientific">Nakamurella alba</name>
    <dbReference type="NCBI Taxonomy" id="2665158"/>
    <lineage>
        <taxon>Bacteria</taxon>
        <taxon>Bacillati</taxon>
        <taxon>Actinomycetota</taxon>
        <taxon>Actinomycetes</taxon>
        <taxon>Nakamurellales</taxon>
        <taxon>Nakamurellaceae</taxon>
        <taxon>Nakamurella</taxon>
    </lineage>
</organism>
<sequence length="133" mass="14486">MTRFVIDAPVLVRIVTEEVEIADGHSLVAPNVLRSQALGLLYAAVQAGELDEKSALRLHERMTELKIRLLGDRVSRGTAWRLARDNGWETLDAAEYLAVAKLQADALITDDPVLRDLGAGIVEVAGIEALTRS</sequence>
<keyword evidence="2" id="KW-1185">Reference proteome</keyword>
<comment type="caution">
    <text evidence="1">The sequence shown here is derived from an EMBL/GenBank/DDBJ whole genome shotgun (WGS) entry which is preliminary data.</text>
</comment>